<feature type="transmembrane region" description="Helical" evidence="1">
    <location>
        <begin position="397"/>
        <end position="414"/>
    </location>
</feature>
<feature type="transmembrane region" description="Helical" evidence="1">
    <location>
        <begin position="242"/>
        <end position="260"/>
    </location>
</feature>
<protein>
    <recommendedName>
        <fullName evidence="2">Glycosyltransferase RgtA/B/C/D-like domain-containing protein</fullName>
    </recommendedName>
</protein>
<feature type="transmembrane region" description="Helical" evidence="1">
    <location>
        <begin position="214"/>
        <end position="235"/>
    </location>
</feature>
<evidence type="ECO:0000313" key="3">
    <source>
        <dbReference type="EMBL" id="OGB85718.1"/>
    </source>
</evidence>
<feature type="transmembrane region" description="Helical" evidence="1">
    <location>
        <begin position="445"/>
        <end position="464"/>
    </location>
</feature>
<organism evidence="3 4">
    <name type="scientific">candidate division Kazan bacterium RIFCSPLOWO2_01_FULL_48_13</name>
    <dbReference type="NCBI Taxonomy" id="1798539"/>
    <lineage>
        <taxon>Bacteria</taxon>
        <taxon>Bacteria division Kazan-3B-28</taxon>
    </lineage>
</organism>
<feature type="transmembrane region" description="Helical" evidence="1">
    <location>
        <begin position="85"/>
        <end position="106"/>
    </location>
</feature>
<feature type="transmembrane region" description="Helical" evidence="1">
    <location>
        <begin position="170"/>
        <end position="194"/>
    </location>
</feature>
<evidence type="ECO:0000313" key="4">
    <source>
        <dbReference type="Proteomes" id="UP000179010"/>
    </source>
</evidence>
<evidence type="ECO:0000256" key="1">
    <source>
        <dbReference type="SAM" id="Phobius"/>
    </source>
</evidence>
<accession>A0A1F4PPY7</accession>
<comment type="caution">
    <text evidence="3">The sequence shown here is derived from an EMBL/GenBank/DDBJ whole genome shotgun (WGS) entry which is preliminary data.</text>
</comment>
<proteinExistence type="predicted"/>
<name>A0A1F4PPY7_UNCK3</name>
<dbReference type="STRING" id="1798539.A2994_03110"/>
<feature type="transmembrane region" description="Helical" evidence="1">
    <location>
        <begin position="20"/>
        <end position="39"/>
    </location>
</feature>
<gene>
    <name evidence="3" type="ORF">A2994_03110</name>
</gene>
<keyword evidence="1" id="KW-0812">Transmembrane</keyword>
<feature type="transmembrane region" description="Helical" evidence="1">
    <location>
        <begin position="471"/>
        <end position="491"/>
    </location>
</feature>
<feature type="transmembrane region" description="Helical" evidence="1">
    <location>
        <begin position="46"/>
        <end position="65"/>
    </location>
</feature>
<feature type="transmembrane region" description="Helical" evidence="1">
    <location>
        <begin position="421"/>
        <end position="439"/>
    </location>
</feature>
<feature type="domain" description="Glycosyltransferase RgtA/B/C/D-like" evidence="2">
    <location>
        <begin position="193"/>
        <end position="347"/>
    </location>
</feature>
<keyword evidence="1" id="KW-0472">Membrane</keyword>
<keyword evidence="1" id="KW-1133">Transmembrane helix</keyword>
<sequence>MYKLLKKIDWERRVFALPTNWAGALTLVALWAYGFFGALSSDSHTLNLFISLILLSIYLLFLFVWQKQDPLFKDRLVIKMGDVWVVAILFVFLFIFSWSALAIPLVNDELAHAQQAELHGLSLIYLLVGGWGWLNGLTFAGVLWVINVAALVLGIVSYLFLKQKGLWLKLVAFSSVFILFRLLIMGFGGSGGQHPPFRLFPLWLSGTILSPSDFSFRFAQFIGLVIFGWLIWRFIEKRAGHLLALLIAMTAVTIPVLWYVGVLVGPSIWTTMAWSLVLLYMYLKPNLIAKDFLRLVAIVSIATLMRQTAFVALVPIFLRLAYDLWKRGLTFREVLLISSPLLVMVPFLLISFISGTPASYVPGATSYFPPETSGLGRVWFALSSGLAWTAIRNSVQPLWLVFGGVSLICLLKTPRRFLENIFFLAGGVGVFYLISPLLWGNGRYQAEYIIPFSILGLIMVIIFLREKVGWLKYHLLLGALVMIGYNTYSFIKIPRLNAPVNTLISTRYDLMKKLGEYSIISQLPYDYRSAMTAAKDSNYADSLYIVGSTYGVFPQILDGFTIGEAIANKKLLGKGGLLRNESGDLTPADINSNKDIKLVLVSDVPNANYFLDQLTSLGWVMWEEFKDERFGSTIFGLIRE</sequence>
<dbReference type="EMBL" id="METE01000001">
    <property type="protein sequence ID" value="OGB85718.1"/>
    <property type="molecule type" value="Genomic_DNA"/>
</dbReference>
<dbReference type="InterPro" id="IPR038731">
    <property type="entry name" value="RgtA/B/C-like"/>
</dbReference>
<dbReference type="Proteomes" id="UP000179010">
    <property type="component" value="Unassembled WGS sequence"/>
</dbReference>
<feature type="transmembrane region" description="Helical" evidence="1">
    <location>
        <begin position="295"/>
        <end position="322"/>
    </location>
</feature>
<evidence type="ECO:0000259" key="2">
    <source>
        <dbReference type="Pfam" id="PF13231"/>
    </source>
</evidence>
<dbReference type="Pfam" id="PF13231">
    <property type="entry name" value="PMT_2"/>
    <property type="match status" value="1"/>
</dbReference>
<reference evidence="3 4" key="1">
    <citation type="journal article" date="2016" name="Nat. Commun.">
        <title>Thousands of microbial genomes shed light on interconnected biogeochemical processes in an aquifer system.</title>
        <authorList>
            <person name="Anantharaman K."/>
            <person name="Brown C.T."/>
            <person name="Hug L.A."/>
            <person name="Sharon I."/>
            <person name="Castelle C.J."/>
            <person name="Probst A.J."/>
            <person name="Thomas B.C."/>
            <person name="Singh A."/>
            <person name="Wilkins M.J."/>
            <person name="Karaoz U."/>
            <person name="Brodie E.L."/>
            <person name="Williams K.H."/>
            <person name="Hubbard S.S."/>
            <person name="Banfield J.F."/>
        </authorList>
    </citation>
    <scope>NUCLEOTIDE SEQUENCE [LARGE SCALE GENOMIC DNA]</scope>
</reference>
<feature type="transmembrane region" description="Helical" evidence="1">
    <location>
        <begin position="334"/>
        <end position="353"/>
    </location>
</feature>
<dbReference type="AlphaFoldDB" id="A0A1F4PPY7"/>
<feature type="transmembrane region" description="Helical" evidence="1">
    <location>
        <begin position="140"/>
        <end position="161"/>
    </location>
</feature>